<dbReference type="Pfam" id="PF03839">
    <property type="entry name" value="Sec62"/>
    <property type="match status" value="1"/>
</dbReference>
<keyword evidence="6" id="KW-0256">Endoplasmic reticulum</keyword>
<dbReference type="AlphaFoldDB" id="A0A485LL84"/>
<keyword evidence="10 11" id="KW-0472">Membrane</keyword>
<dbReference type="EMBL" id="CAADRA010007233">
    <property type="protein sequence ID" value="VFT99483.1"/>
    <property type="molecule type" value="Genomic_DNA"/>
</dbReference>
<keyword evidence="7" id="KW-0653">Protein transport</keyword>
<dbReference type="InterPro" id="IPR004728">
    <property type="entry name" value="Sec62"/>
</dbReference>
<sequence length="302" mass="34517">MSTSSTTTMTLVDDVAAEAAVAPVDDILQDEIVLLDLDTTKALADMLLPRTSKREAIERDRRVVYFRGKDLRRCVGEWKTTATYDINTIGQSLLAHGFVHKSIRVKKQQPTHPQTPSYTFLEPTEDQRYSDDGVYTWMYEGSMFWMHMASAAFFVVLGVGVLYPVWPTWAQEMLWHAAVTACLGLSAILSLRFAVWLGVWLATGKHLWVLPQFPRADPVYQLFSYPKRTTAWMHRALVAFVLVAAVVYYIQHPPTCAMTKKGCVGLGRKLIKQAYKGTLMQRFSQEQKDFAFTIFRIFRRLF</sequence>
<gene>
    <name evidence="13" type="primary">Aste57867_22832</name>
    <name evidence="12" type="ORF">As57867_022761</name>
    <name evidence="13" type="ORF">ASTE57867_22832</name>
</gene>
<dbReference type="PANTHER" id="PTHR12443">
    <property type="entry name" value="TRANSLOCATION PROTEIN SEC62"/>
    <property type="match status" value="1"/>
</dbReference>
<dbReference type="GO" id="GO:0031204">
    <property type="term" value="P:post-translational protein targeting to membrane, translocation"/>
    <property type="evidence" value="ECO:0007669"/>
    <property type="project" value="TreeGrafter"/>
</dbReference>
<keyword evidence="14" id="KW-1185">Reference proteome</keyword>
<feature type="transmembrane region" description="Helical" evidence="11">
    <location>
        <begin position="232"/>
        <end position="250"/>
    </location>
</feature>
<proteinExistence type="inferred from homology"/>
<evidence type="ECO:0000256" key="1">
    <source>
        <dbReference type="ARBA" id="ARBA00004477"/>
    </source>
</evidence>
<evidence type="ECO:0000256" key="5">
    <source>
        <dbReference type="ARBA" id="ARBA00022692"/>
    </source>
</evidence>
<evidence type="ECO:0000256" key="10">
    <source>
        <dbReference type="ARBA" id="ARBA00023136"/>
    </source>
</evidence>
<keyword evidence="5 11" id="KW-0812">Transmembrane</keyword>
<comment type="subcellular location">
    <subcellularLocation>
        <location evidence="1">Endoplasmic reticulum membrane</location>
        <topology evidence="1">Multi-pass membrane protein</topology>
    </subcellularLocation>
</comment>
<dbReference type="GO" id="GO:0005789">
    <property type="term" value="C:endoplasmic reticulum membrane"/>
    <property type="evidence" value="ECO:0007669"/>
    <property type="project" value="UniProtKB-SubCell"/>
</dbReference>
<accession>A0A485LL84</accession>
<feature type="transmembrane region" description="Helical" evidence="11">
    <location>
        <begin position="144"/>
        <end position="166"/>
    </location>
</feature>
<keyword evidence="9" id="KW-0811">Translocation</keyword>
<dbReference type="PANTHER" id="PTHR12443:SF9">
    <property type="entry name" value="TRANSLOCATION PROTEIN SEC62"/>
    <property type="match status" value="1"/>
</dbReference>
<keyword evidence="4" id="KW-0813">Transport</keyword>
<dbReference type="OrthoDB" id="200187at2759"/>
<dbReference type="Proteomes" id="UP000332933">
    <property type="component" value="Unassembled WGS sequence"/>
</dbReference>
<evidence type="ECO:0000256" key="3">
    <source>
        <dbReference type="ARBA" id="ARBA00021257"/>
    </source>
</evidence>
<evidence type="ECO:0000313" key="12">
    <source>
        <dbReference type="EMBL" id="KAF0685241.1"/>
    </source>
</evidence>
<evidence type="ECO:0000256" key="2">
    <source>
        <dbReference type="ARBA" id="ARBA00010604"/>
    </source>
</evidence>
<evidence type="ECO:0000256" key="8">
    <source>
        <dbReference type="ARBA" id="ARBA00022989"/>
    </source>
</evidence>
<evidence type="ECO:0000313" key="13">
    <source>
        <dbReference type="EMBL" id="VFT99483.1"/>
    </source>
</evidence>
<feature type="transmembrane region" description="Helical" evidence="11">
    <location>
        <begin position="178"/>
        <end position="202"/>
    </location>
</feature>
<evidence type="ECO:0000256" key="9">
    <source>
        <dbReference type="ARBA" id="ARBA00023010"/>
    </source>
</evidence>
<evidence type="ECO:0000256" key="7">
    <source>
        <dbReference type="ARBA" id="ARBA00022927"/>
    </source>
</evidence>
<organism evidence="13 14">
    <name type="scientific">Aphanomyces stellatus</name>
    <dbReference type="NCBI Taxonomy" id="120398"/>
    <lineage>
        <taxon>Eukaryota</taxon>
        <taxon>Sar</taxon>
        <taxon>Stramenopiles</taxon>
        <taxon>Oomycota</taxon>
        <taxon>Saprolegniomycetes</taxon>
        <taxon>Saprolegniales</taxon>
        <taxon>Verrucalvaceae</taxon>
        <taxon>Aphanomyces</taxon>
    </lineage>
</organism>
<reference evidence="12" key="2">
    <citation type="submission" date="2019-06" db="EMBL/GenBank/DDBJ databases">
        <title>Genomics analysis of Aphanomyces spp. identifies a new class of oomycete effector associated with host adaptation.</title>
        <authorList>
            <person name="Gaulin E."/>
        </authorList>
    </citation>
    <scope>NUCLEOTIDE SEQUENCE</scope>
    <source>
        <strain evidence="12">CBS 578.67</strain>
    </source>
</reference>
<evidence type="ECO:0000256" key="6">
    <source>
        <dbReference type="ARBA" id="ARBA00022824"/>
    </source>
</evidence>
<dbReference type="EMBL" id="VJMH01007207">
    <property type="protein sequence ID" value="KAF0685241.1"/>
    <property type="molecule type" value="Genomic_DNA"/>
</dbReference>
<name>A0A485LL84_9STRA</name>
<comment type="similarity">
    <text evidence="2">Belongs to the SEC62 family.</text>
</comment>
<reference evidence="13 14" key="1">
    <citation type="submission" date="2019-03" db="EMBL/GenBank/DDBJ databases">
        <authorList>
            <person name="Gaulin E."/>
            <person name="Dumas B."/>
        </authorList>
    </citation>
    <scope>NUCLEOTIDE SEQUENCE [LARGE SCALE GENOMIC DNA]</scope>
    <source>
        <strain evidence="13">CBS 568.67</strain>
    </source>
</reference>
<evidence type="ECO:0000313" key="14">
    <source>
        <dbReference type="Proteomes" id="UP000332933"/>
    </source>
</evidence>
<protein>
    <recommendedName>
        <fullName evidence="3">Translocation protein SEC62</fullName>
    </recommendedName>
</protein>
<evidence type="ECO:0000256" key="11">
    <source>
        <dbReference type="SAM" id="Phobius"/>
    </source>
</evidence>
<evidence type="ECO:0000256" key="4">
    <source>
        <dbReference type="ARBA" id="ARBA00022448"/>
    </source>
</evidence>
<keyword evidence="8 11" id="KW-1133">Transmembrane helix</keyword>